<organism evidence="2 3">
    <name type="scientific">Phocaeicola vulgatus (strain ATCC 8482 / DSM 1447 / JCM 5826 / CCUG 4940 / NBRC 14291 / NCTC 11154)</name>
    <name type="common">Bacteroides vulgatus</name>
    <dbReference type="NCBI Taxonomy" id="435590"/>
    <lineage>
        <taxon>Bacteria</taxon>
        <taxon>Pseudomonadati</taxon>
        <taxon>Bacteroidota</taxon>
        <taxon>Bacteroidia</taxon>
        <taxon>Bacteroidales</taxon>
        <taxon>Bacteroidaceae</taxon>
        <taxon>Phocaeicola</taxon>
    </lineage>
</organism>
<dbReference type="InterPro" id="IPR000836">
    <property type="entry name" value="PRTase_dom"/>
</dbReference>
<dbReference type="InterPro" id="IPR029057">
    <property type="entry name" value="PRTase-like"/>
</dbReference>
<evidence type="ECO:0000313" key="2">
    <source>
        <dbReference type="EMBL" id="ABR41029.1"/>
    </source>
</evidence>
<dbReference type="STRING" id="435590.BVU_3403"/>
<accession>A6L5R5</accession>
<dbReference type="AlphaFoldDB" id="A6L5R5"/>
<reference evidence="2 3" key="1">
    <citation type="journal article" date="2007" name="PLoS Biol.">
        <title>Evolution of symbiotic bacteria in the distal human intestine.</title>
        <authorList>
            <person name="Xu J."/>
            <person name="Mahowald M.A."/>
            <person name="Ley R.E."/>
            <person name="Lozupone C.A."/>
            <person name="Hamady M."/>
            <person name="Martens E.C."/>
            <person name="Henrissat B."/>
            <person name="Coutinho P.M."/>
            <person name="Minx P."/>
            <person name="Latreille P."/>
            <person name="Cordum H."/>
            <person name="Van Brunt A."/>
            <person name="Kim K."/>
            <person name="Fulton R.S."/>
            <person name="Fulton L.A."/>
            <person name="Clifton S.W."/>
            <person name="Wilson R.K."/>
            <person name="Knight R.D."/>
            <person name="Gordon J.I."/>
        </authorList>
    </citation>
    <scope>NUCLEOTIDE SEQUENCE [LARGE SCALE GENOMIC DNA]</scope>
    <source>
        <strain evidence="3">ATCC 8482 / DSM 1447 / JCM 5826 / CCUG 4940 / NBRC 14291 / NCTC 11154</strain>
    </source>
</reference>
<proteinExistence type="predicted"/>
<dbReference type="GeneID" id="5304364"/>
<dbReference type="PaxDb" id="435590-BVU_3403"/>
<sequence>MKSIFTFIFKNNYYNDVIYKYDEIKQKYLEAYKIWSSYHSVSDNGKFETKEIIANAYSDIKQVDSWKSTYSYLKRNKEEGLKWFSKEKSLSYPTTNQYQDLKLIFENKKQIETLDTYWNEYNILMQTDSEAIRRFTNTYYTYNDIKNIALNRTKIKNISSAIKKGHDCESQYKEAWIVFSNGRRFENISYAELSGINKEYFSIKEEYLRHYKEHESLIKLIYGKELLAINSFSEQAIEQEKEIIKVLSLKSSNSTDLLKSVIHLQNETELKRAILNSEKYGKECNFASSFTLADFYEYRKQFDEIGVAFDDAVRIKCQNENAIKSYNSKEYGKAVVYISDYYDICIPSSDLSNYVNEYNNQQELRNKAKSIKSNYSKGFAALWSEIDLDVCDISQIQEIIDNSIKIKDLDNEIKYKENLQEEARRKQMEEERRKEELVYLLSCVFTWFQPTRSSLKCFSLFYYYPTNCDWNASEDEWEVRNLIWDFKANPNRSQPESEIRFRHERAMNKVLPLFKKVMSHYFGSNTSKLTLVCIPSSKKIVTERRYKDFSHELCSITGMDNGYDYISVLQEGEAKHLGGTTQAQISINGSFFRDRYIVLLDDVITSGMSMEMTKNLLEQAGAHVIAGLSIGRTKHEREYSNPIDNL</sequence>
<dbReference type="CDD" id="cd06223">
    <property type="entry name" value="PRTases_typeI"/>
    <property type="match status" value="1"/>
</dbReference>
<evidence type="ECO:0000256" key="1">
    <source>
        <dbReference type="SAM" id="Coils"/>
    </source>
</evidence>
<dbReference type="PATRIC" id="fig|435590.9.peg.3502"/>
<dbReference type="KEGG" id="bvu:BVU_3403"/>
<gene>
    <name evidence="2" type="ordered locus">BVU_3403</name>
</gene>
<evidence type="ECO:0000313" key="3">
    <source>
        <dbReference type="Proteomes" id="UP000002861"/>
    </source>
</evidence>
<dbReference type="HOGENOM" id="CLU_465274_0_0_10"/>
<dbReference type="Gene3D" id="3.40.50.2020">
    <property type="match status" value="1"/>
</dbReference>
<name>A6L5R5_PHOV8</name>
<dbReference type="SUPFAM" id="SSF53271">
    <property type="entry name" value="PRTase-like"/>
    <property type="match status" value="1"/>
</dbReference>
<dbReference type="eggNOG" id="COG1040">
    <property type="taxonomic scope" value="Bacteria"/>
</dbReference>
<evidence type="ECO:0008006" key="4">
    <source>
        <dbReference type="Google" id="ProtNLM"/>
    </source>
</evidence>
<protein>
    <recommendedName>
        <fullName evidence="4">Phosphoribosyltransferase</fullName>
    </recommendedName>
</protein>
<dbReference type="Proteomes" id="UP000002861">
    <property type="component" value="Chromosome"/>
</dbReference>
<dbReference type="EMBL" id="CP000139">
    <property type="protein sequence ID" value="ABR41029.1"/>
    <property type="molecule type" value="Genomic_DNA"/>
</dbReference>
<feature type="coiled-coil region" evidence="1">
    <location>
        <begin position="406"/>
        <end position="438"/>
    </location>
</feature>
<dbReference type="RefSeq" id="WP_012055684.1">
    <property type="nucleotide sequence ID" value="NC_009614.1"/>
</dbReference>
<keyword evidence="1" id="KW-0175">Coiled coil</keyword>
<dbReference type="BioCyc" id="BVUL435590:G1G59-3529-MONOMER"/>